<evidence type="ECO:0000313" key="2">
    <source>
        <dbReference type="Proteomes" id="UP001231649"/>
    </source>
</evidence>
<dbReference type="Proteomes" id="UP001231649">
    <property type="component" value="Chromosome 21"/>
</dbReference>
<sequence>MPPKKVVQPNRKITEKTRSVRKEKSHINMPANFKVSIPFKSSDRAGLHIPIVKGRRPPLYTKHLDPESKVELANSVARHQLVKEEPPTFQVDNVVIIKEPKGRQTRGRKKNAAVVSDFFLNRVITETPAEVSSTEPTIPQKDTPGKKLSPNKKTPPRKILTRKRVADTKAQEDAKCAKVESENTETLSPKIKVEVNAQADESPTELEYEPFVEQPTAAPTAPVVEEPTPLVAQEEPKVVQSQPKKYKPAVKRPAKKPAPARKRGPKGKQQNAEPHVQTPSIVDLLKNQAADAEEKLKQSQQTPQELVESNSVGSNSNKSWTRDISISSNNTCVSSIGSNDFVRIDKKLPVLKLTNIDSEVKKRQNEALKAASAVADEAGEDLSDSYDSDSCGSRERKYSEQLNDDSLGVNSVHLSASSSSQCTYSRRKETSDYDKAACKLSQTMEKLDLEIIQWMGSANEDVNENLVKFRDKMFDILDREFGVITHCRHLKEIVNPQSKEDIDDACVPEHIRDCVANDNVEHDLVQNIALVKDNTPVRESPLVKKRTLVRKNTSVKDSEPVKESVRVRERTPIKDSEPVRESTRVKHRTPVKDSEPLEEKTPIEDSEPVKESARVKQSTPVKKSTPVQESPVVRESTPVKKSAPAKENTPVKDNTPVEKNTKELEKEFVIPRRPSRKLSSHSEGNVSNASTRASGDASSDDEPAAGAYDDPDYDHHDDDDTLSLFAESISGFESSRLYTPTSSAIVSRPPPVEEYIPQPVKEVDQPTEKQTYCPTKIRDDTQMLASQVTVCEKQNADSTSIFKQSNSTDDAESYQDFNEDIYLDARLDAQDMVMKPRLMDSYFEGMPKARSVVFGNLCFYNLMNCCRNYYTGACRFLHMIPTTAQIKEKLNHLDERMLIQEYLLVRRWTELRRRYGMCFVEEAAKRGLTRILVEMAYDFIVKATNESDEDTRLRVDTIEVTLLHLNSVDLSICEDLLKLPINPDQPNRTLLCDVFMATMSITQNFTRFKIVFLTLTYFMVNIDRTFNKDVVEHILERVCILPFDEPVARALIQMMRLTKADIFNNSMIGHFEKQISAEKAVLEEYTLLKNQCALSSLLASSLAPAEPQPPAASPDTTNLDNMNKATDEPSKPVITRTIGMNPPIVFSRRDTSPSDSRTHVSPGPSHPQISPSQYYVNTGPSQSQANNSTSDSSDNLPNVGMWRNRSIYPHLQPPAMPPRGGMHGPLTRGTPPRGMATRGTPTRGMMRPPMRAHMRPPQRLPFNQRLVTFKSPSNYVIRQSGPKY</sequence>
<evidence type="ECO:0000313" key="1">
    <source>
        <dbReference type="EMBL" id="KAJ8713122.1"/>
    </source>
</evidence>
<accession>A0ACC2QDC1</accession>
<protein>
    <submittedName>
        <fullName evidence="1">Uncharacterized protein</fullName>
    </submittedName>
</protein>
<organism evidence="1 2">
    <name type="scientific">Mythimna loreyi</name>
    <dbReference type="NCBI Taxonomy" id="667449"/>
    <lineage>
        <taxon>Eukaryota</taxon>
        <taxon>Metazoa</taxon>
        <taxon>Ecdysozoa</taxon>
        <taxon>Arthropoda</taxon>
        <taxon>Hexapoda</taxon>
        <taxon>Insecta</taxon>
        <taxon>Pterygota</taxon>
        <taxon>Neoptera</taxon>
        <taxon>Endopterygota</taxon>
        <taxon>Lepidoptera</taxon>
        <taxon>Glossata</taxon>
        <taxon>Ditrysia</taxon>
        <taxon>Noctuoidea</taxon>
        <taxon>Noctuidae</taxon>
        <taxon>Noctuinae</taxon>
        <taxon>Hadenini</taxon>
        <taxon>Mythimna</taxon>
    </lineage>
</organism>
<gene>
    <name evidence="1" type="ORF">PYW08_008426</name>
</gene>
<reference evidence="1" key="1">
    <citation type="submission" date="2023-03" db="EMBL/GenBank/DDBJ databases">
        <title>Chromosome-level genomes of two armyworms, Mythimna separata and Mythimna loreyi, provide insights into the biosynthesis and reception of sex pheromones.</title>
        <authorList>
            <person name="Zhao H."/>
        </authorList>
    </citation>
    <scope>NUCLEOTIDE SEQUENCE</scope>
    <source>
        <strain evidence="1">BeijingLab</strain>
    </source>
</reference>
<name>A0ACC2QDC1_9NEOP</name>
<comment type="caution">
    <text evidence="1">The sequence shown here is derived from an EMBL/GenBank/DDBJ whole genome shotgun (WGS) entry which is preliminary data.</text>
</comment>
<proteinExistence type="predicted"/>
<dbReference type="EMBL" id="CM056797">
    <property type="protein sequence ID" value="KAJ8713122.1"/>
    <property type="molecule type" value="Genomic_DNA"/>
</dbReference>
<keyword evidence="2" id="KW-1185">Reference proteome</keyword>